<dbReference type="OrthoDB" id="7597031at2"/>
<accession>A0A494RK55</accession>
<organism evidence="1 2">
    <name type="scientific">Brevundimonas naejangsanensis</name>
    <dbReference type="NCBI Taxonomy" id="588932"/>
    <lineage>
        <taxon>Bacteria</taxon>
        <taxon>Pseudomonadati</taxon>
        <taxon>Pseudomonadota</taxon>
        <taxon>Alphaproteobacteria</taxon>
        <taxon>Caulobacterales</taxon>
        <taxon>Caulobacteraceae</taxon>
        <taxon>Brevundimonas</taxon>
    </lineage>
</organism>
<sequence>MARALVIVLALLLLLAAALYLNRRAAARELLVGWLDRRGIDADVEIERLELSGFVGRIVIGDGRDPDFRVERVEVDYALGMPWSEAGLGVTPSRIRLVRPVAKLSWKQGRLSMGKLDPLIEEFLARPPRPEMPGPLVLVEGGQARIDTEYGPLRVLGDARVDDGKLMRLSGRMPAASLKSGSVEARGLGGVIEVTTVGDRTAVKLQAQAERFALADAGGEGLDLRLSGDLPYPDLKTRRGDGRVGLSARLTADELTGGGAAARAVDATLDFAGAVEGWLNAWRLEGQARTAVRADRVWGEGLDLRQAALDLGRVALSASGGTDEKTLKWRAASPARLSLASGRIGEARLDQAVVASPGVEVGGQGRAFEAQGPATLAARRLATGDLTLNGARGRLDFDLVRDGVTRISAVGALGAAQASAPLFGAPRADDVPELAELKRALGAFALDAPQVRLVSDNAGVELTLLRPITARPANGGELRLSAATGPALALAAGEGAHGAFSLASTRGGGLPEVRFDGVQWRLARGGFAARLKGQAALDFGPARDIAFSTEGELASVGGRLTYTANHCSPVTVRKLDLGENSVEAVSGRVCPTGEPLISVQGGAWRARGRLADVAATAPFLGMRFAEAEGDLAVDGAPGGTSMRAGIDRALVFDVTDPARFLPLQARGEARLADDVWTAGLDLSRLDQAVGRVDLRHDGRAGAGNAVISAPGLTFTQYGLQPDDLSPLVADYVKSPVEGSAAFEGRFDWTAEGATSSGVLTVPELDFTSPAGKVEGLKGRVEFTSLTPLVTAPDQRLTADRVQTVTPLTDLELRFGLDEAALHLQGGQVRAAGGRIRVEALDLPLTPGQAWGGVILVEGIQLNELIKSANLQDKAELDAVVSGRLPFTYDPKTGWRVTGGVLNGVRPGRLSIQPEVFDDLAAGGGEASAALPPNTMQDLAYQAMQDLAISDLTAEVNSLDGGRLGVRFHIRGRHDPPEREQLRLTFMELLRRDFLNKKLNLPSDTPIDLTLDTTWNVNQIVSDLLEYARRGEEPQPKP</sequence>
<dbReference type="AlphaFoldDB" id="A0A494RK55"/>
<evidence type="ECO:0000313" key="2">
    <source>
        <dbReference type="Proteomes" id="UP000276984"/>
    </source>
</evidence>
<dbReference type="InterPro" id="IPR021730">
    <property type="entry name" value="YdbH"/>
</dbReference>
<reference evidence="1 2" key="1">
    <citation type="submission" date="2018-10" db="EMBL/GenBank/DDBJ databases">
        <title>Complete genome sequence of Brevundimonas naejangsanensis BRV3.</title>
        <authorList>
            <person name="Berrios L."/>
            <person name="Ely B."/>
        </authorList>
    </citation>
    <scope>NUCLEOTIDE SEQUENCE [LARGE SCALE GENOMIC DNA]</scope>
    <source>
        <strain evidence="1 2">BRV3</strain>
    </source>
</reference>
<dbReference type="EMBL" id="CP032707">
    <property type="protein sequence ID" value="AYG94910.1"/>
    <property type="molecule type" value="Genomic_DNA"/>
</dbReference>
<protein>
    <submittedName>
        <fullName evidence="1">C4-dicarboxylate ABC transporter</fullName>
    </submittedName>
</protein>
<dbReference type="RefSeq" id="WP_121482058.1">
    <property type="nucleotide sequence ID" value="NZ_CP032707.1"/>
</dbReference>
<dbReference type="Proteomes" id="UP000276984">
    <property type="component" value="Chromosome"/>
</dbReference>
<dbReference type="Pfam" id="PF11739">
    <property type="entry name" value="YdbH-like"/>
    <property type="match status" value="1"/>
</dbReference>
<evidence type="ECO:0000313" key="1">
    <source>
        <dbReference type="EMBL" id="AYG94910.1"/>
    </source>
</evidence>
<keyword evidence="2" id="KW-1185">Reference proteome</keyword>
<proteinExistence type="predicted"/>
<name>A0A494RK55_9CAUL</name>
<gene>
    <name evidence="1" type="ORF">D8I30_06735</name>
</gene>